<feature type="domain" description="RsdA/BaiN/AoA(So)-like Rossmann fold-like" evidence="4">
    <location>
        <begin position="12"/>
        <end position="397"/>
    </location>
</feature>
<evidence type="ECO:0000259" key="4">
    <source>
        <dbReference type="Pfam" id="PF03486"/>
    </source>
</evidence>
<dbReference type="PANTHER" id="PTHR42887">
    <property type="entry name" value="OS12G0638800 PROTEIN"/>
    <property type="match status" value="1"/>
</dbReference>
<dbReference type="InterPro" id="IPR004792">
    <property type="entry name" value="BaiN-like"/>
</dbReference>
<feature type="domain" description="RsdA/BaiN/AoA(So)-like insert" evidence="5">
    <location>
        <begin position="195"/>
        <end position="344"/>
    </location>
</feature>
<dbReference type="Gene3D" id="2.40.30.10">
    <property type="entry name" value="Translation factors"/>
    <property type="match status" value="1"/>
</dbReference>
<dbReference type="InterPro" id="IPR055178">
    <property type="entry name" value="RsdA/BaiN/AoA(So)-like_dom"/>
</dbReference>
<keyword evidence="3" id="KW-0274">FAD</keyword>
<dbReference type="NCBIfam" id="TIGR00275">
    <property type="entry name" value="aminoacetone oxidase family FAD-binding enzyme"/>
    <property type="match status" value="1"/>
</dbReference>
<dbReference type="RefSeq" id="WP_310799996.1">
    <property type="nucleotide sequence ID" value="NZ_CP123872.1"/>
</dbReference>
<keyword evidence="2" id="KW-0285">Flavoprotein</keyword>
<dbReference type="AlphaFoldDB" id="A0AA52HB01"/>
<evidence type="ECO:0000313" key="6">
    <source>
        <dbReference type="EMBL" id="WND04132.1"/>
    </source>
</evidence>
<evidence type="ECO:0000256" key="1">
    <source>
        <dbReference type="ARBA" id="ARBA00001974"/>
    </source>
</evidence>
<evidence type="ECO:0000259" key="5">
    <source>
        <dbReference type="Pfam" id="PF22780"/>
    </source>
</evidence>
<dbReference type="Proteomes" id="UP001268683">
    <property type="component" value="Chromosome"/>
</dbReference>
<protein>
    <submittedName>
        <fullName evidence="6">NAD(P)/FAD-dependent oxidoreductase</fullName>
        <ecNumber evidence="6">1.14.13.-</ecNumber>
    </submittedName>
</protein>
<dbReference type="Gene3D" id="3.50.50.60">
    <property type="entry name" value="FAD/NAD(P)-binding domain"/>
    <property type="match status" value="1"/>
</dbReference>
<evidence type="ECO:0000256" key="2">
    <source>
        <dbReference type="ARBA" id="ARBA00022630"/>
    </source>
</evidence>
<dbReference type="EC" id="1.14.13.-" evidence="6"/>
<dbReference type="InterPro" id="IPR023166">
    <property type="entry name" value="BaiN-like_dom_sf"/>
</dbReference>
<organism evidence="6 7">
    <name type="scientific">Temperatibacter marinus</name>
    <dbReference type="NCBI Taxonomy" id="1456591"/>
    <lineage>
        <taxon>Bacteria</taxon>
        <taxon>Pseudomonadati</taxon>
        <taxon>Pseudomonadota</taxon>
        <taxon>Alphaproteobacteria</taxon>
        <taxon>Kordiimonadales</taxon>
        <taxon>Temperatibacteraceae</taxon>
        <taxon>Temperatibacter</taxon>
    </lineage>
</organism>
<gene>
    <name evidence="6" type="ORF">QGN29_07070</name>
</gene>
<name>A0AA52HB01_9PROT</name>
<dbReference type="SUPFAM" id="SSF160996">
    <property type="entry name" value="HI0933 insert domain-like"/>
    <property type="match status" value="1"/>
</dbReference>
<comment type="cofactor">
    <cofactor evidence="1">
        <name>FAD</name>
        <dbReference type="ChEBI" id="CHEBI:57692"/>
    </cofactor>
</comment>
<dbReference type="Gene3D" id="1.10.8.260">
    <property type="entry name" value="HI0933 insert domain-like"/>
    <property type="match status" value="1"/>
</dbReference>
<dbReference type="SUPFAM" id="SSF51905">
    <property type="entry name" value="FAD/NAD(P)-binding domain"/>
    <property type="match status" value="1"/>
</dbReference>
<dbReference type="PANTHER" id="PTHR42887:SF2">
    <property type="entry name" value="OS12G0638800 PROTEIN"/>
    <property type="match status" value="1"/>
</dbReference>
<evidence type="ECO:0000313" key="7">
    <source>
        <dbReference type="Proteomes" id="UP001268683"/>
    </source>
</evidence>
<dbReference type="Pfam" id="PF22780">
    <property type="entry name" value="HI0933_like_1st"/>
    <property type="match status" value="1"/>
</dbReference>
<evidence type="ECO:0000256" key="3">
    <source>
        <dbReference type="ARBA" id="ARBA00022827"/>
    </source>
</evidence>
<reference evidence="6" key="1">
    <citation type="submission" date="2023-04" db="EMBL/GenBank/DDBJ databases">
        <title>Complete genome sequence of Temperatibacter marinus.</title>
        <authorList>
            <person name="Rong J.-C."/>
            <person name="Yi M.-L."/>
            <person name="Zhao Q."/>
        </authorList>
    </citation>
    <scope>NUCLEOTIDE SEQUENCE</scope>
    <source>
        <strain evidence="6">NBRC 110045</strain>
    </source>
</reference>
<proteinExistence type="predicted"/>
<accession>A0AA52HB01</accession>
<dbReference type="KEGG" id="tmk:QGN29_07070"/>
<dbReference type="Pfam" id="PF03486">
    <property type="entry name" value="HI0933_like"/>
    <property type="match status" value="1"/>
</dbReference>
<dbReference type="InterPro" id="IPR036188">
    <property type="entry name" value="FAD/NAD-bd_sf"/>
</dbReference>
<dbReference type="GO" id="GO:0016491">
    <property type="term" value="F:oxidoreductase activity"/>
    <property type="evidence" value="ECO:0007669"/>
    <property type="project" value="UniProtKB-KW"/>
</dbReference>
<keyword evidence="7" id="KW-1185">Reference proteome</keyword>
<dbReference type="InterPro" id="IPR057661">
    <property type="entry name" value="RsdA/BaiN/AoA(So)_Rossmann"/>
</dbReference>
<sequence length="404" mass="43878">MTNHSTNNSPYDCLIIGAGAAGLLCASLLGKKGVKVLLIEHTKKIGAKILISGGGRCNFTNMDAGPSNYISSNPHYMKSAMKRYTPWDFIDLLSAHGLTYNEKKLGQLFCDQGSKAVVEALIKECEEAAVEIAVDCSIHSIEHQEGYTLVTKEGRSFQSNQLVIATGGLSIPKMGATGFAYDVARQFNIPVTKTEPALVPLTFTSDDLTFMKELTGVSIDSLVTVGTTSFRENILFTHRGISGPAILQISSFWSLGRPIHIDLHPSGSLKEALINARQTRPKQQLATFLSDFFPARFAKAFTEKYLENIPLTQISNKKLEGFLEIIHHWTLTPNGSEGYRTAEVTKGGVDPNALSSKTMAALTQPGLYFIGECVDVTGWLGGYNFQWAWASAAAAAESITENLS</sequence>
<keyword evidence="6" id="KW-0560">Oxidoreductase</keyword>
<dbReference type="EMBL" id="CP123872">
    <property type="protein sequence ID" value="WND04132.1"/>
    <property type="molecule type" value="Genomic_DNA"/>
</dbReference>
<dbReference type="PRINTS" id="PR00411">
    <property type="entry name" value="PNDRDTASEI"/>
</dbReference>